<dbReference type="AlphaFoldDB" id="E9CMJ3"/>
<keyword evidence="2" id="KW-1185">Reference proteome</keyword>
<dbReference type="Proteomes" id="UP000013568">
    <property type="component" value="Unassembled WGS sequence"/>
</dbReference>
<dbReference type="EMBL" id="GL636113">
    <property type="protein sequence ID" value="EFW12207.1"/>
    <property type="molecule type" value="Genomic_DNA"/>
</dbReference>
<gene>
    <name evidence="1" type="ORF">SSYM_1542</name>
</gene>
<accession>E9CMJ3</accession>
<protein>
    <submittedName>
        <fullName evidence="1">Putative transposase, IS481 family</fullName>
    </submittedName>
</protein>
<organism evidence="1 2">
    <name type="scientific">Serratia symbiotica str. Tucson</name>
    <dbReference type="NCBI Taxonomy" id="914128"/>
    <lineage>
        <taxon>Bacteria</taxon>
        <taxon>Pseudomonadati</taxon>
        <taxon>Pseudomonadota</taxon>
        <taxon>Gammaproteobacteria</taxon>
        <taxon>Enterobacterales</taxon>
        <taxon>Yersiniaceae</taxon>
        <taxon>Serratia</taxon>
        <taxon>Serratia symbiotica</taxon>
    </lineage>
</organism>
<reference evidence="2" key="1">
    <citation type="journal article" date="2011" name="Genome Biol. Evol.">
        <title>Massive genomic decay in Serratia symbiotica, a recently evolved symbiont of aphids.</title>
        <authorList>
            <person name="Burke G.R."/>
            <person name="Moran N.A."/>
        </authorList>
    </citation>
    <scope>NUCLEOTIDE SEQUENCE [LARGE SCALE GENOMIC DNA]</scope>
    <source>
        <strain evidence="2">Tucson</strain>
    </source>
</reference>
<sequence>MTLHRYVWLYNQELPQSVLASKTPVQAMKDWYKIKPELFKKKPYYLPGCDTYVQSPECKKGIVGCSGIEILRFNAIEAGKGELQL</sequence>
<evidence type="ECO:0000313" key="2">
    <source>
        <dbReference type="Proteomes" id="UP000013568"/>
    </source>
</evidence>
<dbReference type="HOGENOM" id="CLU_2510838_0_0_6"/>
<name>E9CMJ3_9GAMM</name>
<evidence type="ECO:0000313" key="1">
    <source>
        <dbReference type="EMBL" id="EFW12207.1"/>
    </source>
</evidence>
<proteinExistence type="predicted"/>